<dbReference type="Proteomes" id="UP001597277">
    <property type="component" value="Unassembled WGS sequence"/>
</dbReference>
<keyword evidence="2" id="KW-1185">Reference proteome</keyword>
<gene>
    <name evidence="1" type="ORF">ACFSE6_00745</name>
</gene>
<dbReference type="RefSeq" id="WP_388001793.1">
    <property type="nucleotide sequence ID" value="NZ_JBHUEE010000001.1"/>
</dbReference>
<comment type="caution">
    <text evidence="1">The sequence shown here is derived from an EMBL/GenBank/DDBJ whole genome shotgun (WGS) entry which is preliminary data.</text>
</comment>
<name>A0ABW4L0D5_9MICO</name>
<organism evidence="1 2">
    <name type="scientific">Georgenia deserti</name>
    <dbReference type="NCBI Taxonomy" id="2093781"/>
    <lineage>
        <taxon>Bacteria</taxon>
        <taxon>Bacillati</taxon>
        <taxon>Actinomycetota</taxon>
        <taxon>Actinomycetes</taxon>
        <taxon>Micrococcales</taxon>
        <taxon>Bogoriellaceae</taxon>
        <taxon>Georgenia</taxon>
    </lineage>
</organism>
<evidence type="ECO:0000313" key="1">
    <source>
        <dbReference type="EMBL" id="MFD1716347.1"/>
    </source>
</evidence>
<dbReference type="EMBL" id="JBHUEE010000001">
    <property type="protein sequence ID" value="MFD1716347.1"/>
    <property type="molecule type" value="Genomic_DNA"/>
</dbReference>
<proteinExistence type="predicted"/>
<accession>A0ABW4L0D5</accession>
<reference evidence="2" key="1">
    <citation type="journal article" date="2019" name="Int. J. Syst. Evol. Microbiol.">
        <title>The Global Catalogue of Microorganisms (GCM) 10K type strain sequencing project: providing services to taxonomists for standard genome sequencing and annotation.</title>
        <authorList>
            <consortium name="The Broad Institute Genomics Platform"/>
            <consortium name="The Broad Institute Genome Sequencing Center for Infectious Disease"/>
            <person name="Wu L."/>
            <person name="Ma J."/>
        </authorList>
    </citation>
    <scope>NUCLEOTIDE SEQUENCE [LARGE SCALE GENOMIC DNA]</scope>
    <source>
        <strain evidence="2">JCM 17130</strain>
    </source>
</reference>
<protein>
    <submittedName>
        <fullName evidence="1">Uncharacterized protein</fullName>
    </submittedName>
</protein>
<evidence type="ECO:0000313" key="2">
    <source>
        <dbReference type="Proteomes" id="UP001597277"/>
    </source>
</evidence>
<sequence length="167" mass="18688">MAAAVADGDGCDAIRERLRALVRRPRARLHWRDEEDADRLRISQTVGACDLTNVVVVGTPVDPKRQERARRKCTERLFHELHSIGVTRVFMETRTQALNARDVQMIEAMRGAQSIPRALRVEFARPLEEPMLWIPDAVAGAVAAGKKGTGSFIEPIRSLVDEHTIDL</sequence>